<dbReference type="OrthoDB" id="9789113at2"/>
<keyword evidence="1" id="KW-0812">Transmembrane</keyword>
<dbReference type="GO" id="GO:0050380">
    <property type="term" value="F:undecaprenyl-diphosphatase activity"/>
    <property type="evidence" value="ECO:0007669"/>
    <property type="project" value="UniProtKB-EC"/>
</dbReference>
<feature type="transmembrane region" description="Helical" evidence="1">
    <location>
        <begin position="139"/>
        <end position="158"/>
    </location>
</feature>
<sequence length="189" mass="21447">MLEEIIRIDKELFLFLNGLGRPFWDGFWAYLSRTLSLITIPIYAFVLFCSFRAFGLKKMAVMIAAIALALICTEQLSIFFKSGIGRLRPCHDEDINSVVRLVNNHCGGRFGFFSAHAANSFALASFFSVIFMKKNKWMGFFLITWALLVSYSRIYLGVHFPLDVLTGIVLGIFFGGLFANLFKKIKIKS</sequence>
<dbReference type="PANTHER" id="PTHR14969">
    <property type="entry name" value="SPHINGOSINE-1-PHOSPHATE PHOSPHOHYDROLASE"/>
    <property type="match status" value="1"/>
</dbReference>
<feature type="domain" description="Phosphatidic acid phosphatase type 2/haloperoxidase" evidence="2">
    <location>
        <begin position="61"/>
        <end position="179"/>
    </location>
</feature>
<proteinExistence type="predicted"/>
<dbReference type="EMBL" id="CP030104">
    <property type="protein sequence ID" value="AWX45817.1"/>
    <property type="molecule type" value="Genomic_DNA"/>
</dbReference>
<dbReference type="RefSeq" id="WP_112379171.1">
    <property type="nucleotide sequence ID" value="NZ_CP030104.1"/>
</dbReference>
<evidence type="ECO:0000313" key="3">
    <source>
        <dbReference type="EMBL" id="AWX45817.1"/>
    </source>
</evidence>
<dbReference type="Pfam" id="PF01569">
    <property type="entry name" value="PAP2"/>
    <property type="match status" value="1"/>
</dbReference>
<dbReference type="PANTHER" id="PTHR14969:SF13">
    <property type="entry name" value="AT30094P"/>
    <property type="match status" value="1"/>
</dbReference>
<dbReference type="SMART" id="SM00014">
    <property type="entry name" value="acidPPc"/>
    <property type="match status" value="1"/>
</dbReference>
<evidence type="ECO:0000313" key="4">
    <source>
        <dbReference type="Proteomes" id="UP000248536"/>
    </source>
</evidence>
<protein>
    <submittedName>
        <fullName evidence="3">Undecaprenyl-diphosphate phosphatase</fullName>
        <ecNumber evidence="3">3.6.1.27</ecNumber>
    </submittedName>
</protein>
<keyword evidence="1" id="KW-0472">Membrane</keyword>
<dbReference type="Proteomes" id="UP000248536">
    <property type="component" value="Chromosome"/>
</dbReference>
<evidence type="ECO:0000256" key="1">
    <source>
        <dbReference type="SAM" id="Phobius"/>
    </source>
</evidence>
<feature type="transmembrane region" description="Helical" evidence="1">
    <location>
        <begin position="60"/>
        <end position="80"/>
    </location>
</feature>
<evidence type="ECO:0000259" key="2">
    <source>
        <dbReference type="SMART" id="SM00014"/>
    </source>
</evidence>
<accession>A0A2Z4LX07</accession>
<keyword evidence="3" id="KW-0378">Hydrolase</keyword>
<dbReference type="KEGG" id="spon:HME9304_02847"/>
<organism evidence="3 4">
    <name type="scientific">Flagellimonas maritima</name>
    <dbReference type="NCBI Taxonomy" id="1383885"/>
    <lineage>
        <taxon>Bacteria</taxon>
        <taxon>Pseudomonadati</taxon>
        <taxon>Bacteroidota</taxon>
        <taxon>Flavobacteriia</taxon>
        <taxon>Flavobacteriales</taxon>
        <taxon>Flavobacteriaceae</taxon>
        <taxon>Flagellimonas</taxon>
    </lineage>
</organism>
<keyword evidence="4" id="KW-1185">Reference proteome</keyword>
<name>A0A2Z4LX07_9FLAO</name>
<feature type="transmembrane region" description="Helical" evidence="1">
    <location>
        <begin position="164"/>
        <end position="182"/>
    </location>
</feature>
<keyword evidence="1" id="KW-1133">Transmembrane helix</keyword>
<dbReference type="SUPFAM" id="SSF48317">
    <property type="entry name" value="Acid phosphatase/Vanadium-dependent haloperoxidase"/>
    <property type="match status" value="1"/>
</dbReference>
<dbReference type="EC" id="3.6.1.27" evidence="3"/>
<dbReference type="AlphaFoldDB" id="A0A2Z4LX07"/>
<feature type="transmembrane region" description="Helical" evidence="1">
    <location>
        <begin position="110"/>
        <end position="132"/>
    </location>
</feature>
<reference evidence="3 4" key="1">
    <citation type="submission" date="2018-06" db="EMBL/GenBank/DDBJ databases">
        <title>Spongiibacterium sp. HME9304 Genome sequencing and assembly.</title>
        <authorList>
            <person name="Kang H."/>
            <person name="Kim H."/>
            <person name="Joh K."/>
        </authorList>
    </citation>
    <scope>NUCLEOTIDE SEQUENCE [LARGE SCALE GENOMIC DNA]</scope>
    <source>
        <strain evidence="3 4">HME9304</strain>
    </source>
</reference>
<dbReference type="InterPro" id="IPR036938">
    <property type="entry name" value="PAP2/HPO_sf"/>
</dbReference>
<feature type="transmembrane region" description="Helical" evidence="1">
    <location>
        <begin position="27"/>
        <end position="48"/>
    </location>
</feature>
<dbReference type="InterPro" id="IPR000326">
    <property type="entry name" value="PAP2/HPO"/>
</dbReference>
<dbReference type="Gene3D" id="1.20.144.10">
    <property type="entry name" value="Phosphatidic acid phosphatase type 2/haloperoxidase"/>
    <property type="match status" value="1"/>
</dbReference>
<gene>
    <name evidence="3" type="ORF">HME9304_02847</name>
</gene>